<protein>
    <submittedName>
        <fullName evidence="1">Uncharacterized protein</fullName>
    </submittedName>
</protein>
<dbReference type="AlphaFoldDB" id="A0AAV4NHP3"/>
<accession>A0AAV4NHP3</accession>
<proteinExistence type="predicted"/>
<evidence type="ECO:0000313" key="1">
    <source>
        <dbReference type="EMBL" id="GIX84301.1"/>
    </source>
</evidence>
<name>A0AAV4NHP3_CAEEX</name>
<evidence type="ECO:0000313" key="2">
    <source>
        <dbReference type="Proteomes" id="UP001054945"/>
    </source>
</evidence>
<organism evidence="1 2">
    <name type="scientific">Caerostris extrusa</name>
    <name type="common">Bark spider</name>
    <name type="synonym">Caerostris bankana</name>
    <dbReference type="NCBI Taxonomy" id="172846"/>
    <lineage>
        <taxon>Eukaryota</taxon>
        <taxon>Metazoa</taxon>
        <taxon>Ecdysozoa</taxon>
        <taxon>Arthropoda</taxon>
        <taxon>Chelicerata</taxon>
        <taxon>Arachnida</taxon>
        <taxon>Araneae</taxon>
        <taxon>Araneomorphae</taxon>
        <taxon>Entelegynae</taxon>
        <taxon>Araneoidea</taxon>
        <taxon>Araneidae</taxon>
        <taxon>Caerostris</taxon>
    </lineage>
</organism>
<reference evidence="1 2" key="1">
    <citation type="submission" date="2021-06" db="EMBL/GenBank/DDBJ databases">
        <title>Caerostris extrusa draft genome.</title>
        <authorList>
            <person name="Kono N."/>
            <person name="Arakawa K."/>
        </authorList>
    </citation>
    <scope>NUCLEOTIDE SEQUENCE [LARGE SCALE GENOMIC DNA]</scope>
</reference>
<keyword evidence="2" id="KW-1185">Reference proteome</keyword>
<comment type="caution">
    <text evidence="1">The sequence shown here is derived from an EMBL/GenBank/DDBJ whole genome shotgun (WGS) entry which is preliminary data.</text>
</comment>
<dbReference type="Proteomes" id="UP001054945">
    <property type="component" value="Unassembled WGS sequence"/>
</dbReference>
<dbReference type="EMBL" id="BPLR01003414">
    <property type="protein sequence ID" value="GIX84301.1"/>
    <property type="molecule type" value="Genomic_DNA"/>
</dbReference>
<gene>
    <name evidence="1" type="ORF">CEXT_10291</name>
</gene>
<sequence>MEAVMLINILCQTFIGITIKATKIQLIKTSCCDPKHILSKHAWRAPKKVSEKTPEGWQAKTDYMDFCSLNQTCVSMGDGQPGRLAFSGFAAIIYQAPRKRRSDTPRKNGISIDAKYYQEKL</sequence>